<accession>A0A1X1BVN1</accession>
<proteinExistence type="inferred from homology"/>
<dbReference type="PANTHER" id="PTHR41313:SF1">
    <property type="entry name" value="DNA METHYLASE ADENINE-SPECIFIC DOMAIN-CONTAINING PROTEIN"/>
    <property type="match status" value="1"/>
</dbReference>
<keyword evidence="4" id="KW-1185">Reference proteome</keyword>
<dbReference type="InterPro" id="IPR052933">
    <property type="entry name" value="DNA_Protect_Modify"/>
</dbReference>
<dbReference type="Gene3D" id="3.40.50.150">
    <property type="entry name" value="Vaccinia Virus protein VP39"/>
    <property type="match status" value="1"/>
</dbReference>
<comment type="similarity">
    <text evidence="1">Belongs to the N(4)/N(6)-methyltransferase family.</text>
</comment>
<dbReference type="EMBL" id="MLFN01000028">
    <property type="protein sequence ID" value="ORM52636.1"/>
    <property type="molecule type" value="Genomic_DNA"/>
</dbReference>
<evidence type="ECO:0000259" key="2">
    <source>
        <dbReference type="Pfam" id="PF02384"/>
    </source>
</evidence>
<dbReference type="Pfam" id="PF02384">
    <property type="entry name" value="N6_Mtase"/>
    <property type="match status" value="1"/>
</dbReference>
<dbReference type="PRINTS" id="PR00507">
    <property type="entry name" value="N12N6MTFRASE"/>
</dbReference>
<evidence type="ECO:0000256" key="1">
    <source>
        <dbReference type="ARBA" id="ARBA00006594"/>
    </source>
</evidence>
<dbReference type="SUPFAM" id="SSF53335">
    <property type="entry name" value="S-adenosyl-L-methionine-dependent methyltransferases"/>
    <property type="match status" value="1"/>
</dbReference>
<organism evidence="3 4">
    <name type="scientific">Pantoea conspicua</name>
    <dbReference type="NCBI Taxonomy" id="472705"/>
    <lineage>
        <taxon>Bacteria</taxon>
        <taxon>Pseudomonadati</taxon>
        <taxon>Pseudomonadota</taxon>
        <taxon>Gammaproteobacteria</taxon>
        <taxon>Enterobacterales</taxon>
        <taxon>Erwiniaceae</taxon>
        <taxon>Pantoea</taxon>
    </lineage>
</organism>
<sequence>MQEAGSVEELIRLVMRLHKQRTVVAFGVTKREGVSLQRERRSANDNAIALLNSLPQGFNGNKLTDEQRRVLAGYSGEGGLEGSGGSQYEYYTPPFMAEGIWDLFSDYGITSGHMLEPSAGTGVFQETKPAGAMMTSAEISDTSGRINQLLHPEDDVRLGAFEKLAASVPDNSYDHAVGNVPFGDSRTGFAELDPAYRDETNVGHYFVMRTIDKVKFGGLVVLVVPNGMTDGGGNNKKLRDRVSRVAEFLGAHRMPSGTFAESGTATVVDVWVLRKHTEALTQLVHNSDDQSLEAASVLWPTFIRGKWFETEGRRFVHGETERSDFNNILVVKKDGQLTNEAMKLHCHAVLTAALTGIGWVRVPPSGSRRLKVISASWLAYGTPMTAPGLSKTPPRHRAGLMRSGLARPRLAISRQKPAPLTACCRLIAANFTPPASNTHSCLTIAPMLRSVSPCSRNPATAGALCVPRSSVCVSMTR</sequence>
<dbReference type="GO" id="GO:0003677">
    <property type="term" value="F:DNA binding"/>
    <property type="evidence" value="ECO:0007669"/>
    <property type="project" value="InterPro"/>
</dbReference>
<gene>
    <name evidence="3" type="ORF">HA41_11170</name>
</gene>
<dbReference type="InterPro" id="IPR003356">
    <property type="entry name" value="DNA_methylase_A-5"/>
</dbReference>
<evidence type="ECO:0000313" key="3">
    <source>
        <dbReference type="EMBL" id="ORM52636.1"/>
    </source>
</evidence>
<dbReference type="InterPro" id="IPR029063">
    <property type="entry name" value="SAM-dependent_MTases_sf"/>
</dbReference>
<comment type="caution">
    <text evidence="3">The sequence shown here is derived from an EMBL/GenBank/DDBJ whole genome shotgun (WGS) entry which is preliminary data.</text>
</comment>
<evidence type="ECO:0000313" key="4">
    <source>
        <dbReference type="Proteomes" id="UP000193933"/>
    </source>
</evidence>
<dbReference type="AlphaFoldDB" id="A0A1X1BVN1"/>
<feature type="domain" description="DNA methylase adenine-specific" evidence="2">
    <location>
        <begin position="169"/>
        <end position="282"/>
    </location>
</feature>
<protein>
    <recommendedName>
        <fullName evidence="2">DNA methylase adenine-specific domain-containing protein</fullName>
    </recommendedName>
</protein>
<reference evidence="3 4" key="1">
    <citation type="journal article" date="2017" name="Antonie Van Leeuwenhoek">
        <title>Phylogenomic resolution of the bacterial genus Pantoea and its relationship with Erwinia and Tatumella.</title>
        <authorList>
            <person name="Palmer M."/>
            <person name="Steenkamp E.T."/>
            <person name="Coetzee M.P."/>
            <person name="Chan W.Y."/>
            <person name="van Zyl E."/>
            <person name="De Maayer P."/>
            <person name="Coutinho T.A."/>
            <person name="Blom J."/>
            <person name="Smits T.H."/>
            <person name="Duffy B."/>
            <person name="Venter S.N."/>
        </authorList>
    </citation>
    <scope>NUCLEOTIDE SEQUENCE [LARGE SCALE GENOMIC DNA]</scope>
    <source>
        <strain evidence="3 4">LMG 24534</strain>
    </source>
</reference>
<dbReference type="Proteomes" id="UP000193933">
    <property type="component" value="Unassembled WGS sequence"/>
</dbReference>
<name>A0A1X1BVN1_9GAMM</name>
<dbReference type="GO" id="GO:0008170">
    <property type="term" value="F:N-methyltransferase activity"/>
    <property type="evidence" value="ECO:0007669"/>
    <property type="project" value="InterPro"/>
</dbReference>
<dbReference type="PANTHER" id="PTHR41313">
    <property type="entry name" value="ADENINE-SPECIFIC METHYLTRANSFERASE"/>
    <property type="match status" value="1"/>
</dbReference>